<evidence type="ECO:0000313" key="2">
    <source>
        <dbReference type="Proteomes" id="UP000634136"/>
    </source>
</evidence>
<protein>
    <submittedName>
        <fullName evidence="1">Serine/threonine-protein phosphatase 7-like isoform X1</fullName>
    </submittedName>
</protein>
<accession>A0A834T2X9</accession>
<dbReference type="EMBL" id="JAAIUW010000009">
    <property type="protein sequence ID" value="KAF7814107.1"/>
    <property type="molecule type" value="Genomic_DNA"/>
</dbReference>
<evidence type="ECO:0000313" key="1">
    <source>
        <dbReference type="EMBL" id="KAF7814107.1"/>
    </source>
</evidence>
<reference evidence="1" key="1">
    <citation type="submission" date="2020-09" db="EMBL/GenBank/DDBJ databases">
        <title>Genome-Enabled Discovery of Anthraquinone Biosynthesis in Senna tora.</title>
        <authorList>
            <person name="Kang S.-H."/>
            <person name="Pandey R.P."/>
            <person name="Lee C.-M."/>
            <person name="Sim J.-S."/>
            <person name="Jeong J.-T."/>
            <person name="Choi B.-S."/>
            <person name="Jung M."/>
            <person name="Ginzburg D."/>
            <person name="Zhao K."/>
            <person name="Won S.Y."/>
            <person name="Oh T.-J."/>
            <person name="Yu Y."/>
            <person name="Kim N.-H."/>
            <person name="Lee O.R."/>
            <person name="Lee T.-H."/>
            <person name="Bashyal P."/>
            <person name="Kim T.-S."/>
            <person name="Lee W.-H."/>
            <person name="Kawkins C."/>
            <person name="Kim C.-K."/>
            <person name="Kim J.S."/>
            <person name="Ahn B.O."/>
            <person name="Rhee S.Y."/>
            <person name="Sohng J.K."/>
        </authorList>
    </citation>
    <scope>NUCLEOTIDE SEQUENCE</scope>
    <source>
        <tissue evidence="1">Leaf</tissue>
    </source>
</reference>
<name>A0A834T2X9_9FABA</name>
<gene>
    <name evidence="1" type="ORF">G2W53_028076</name>
</gene>
<dbReference type="AlphaFoldDB" id="A0A834T2X9"/>
<keyword evidence="2" id="KW-1185">Reference proteome</keyword>
<dbReference type="OrthoDB" id="1397799at2759"/>
<proteinExistence type="predicted"/>
<comment type="caution">
    <text evidence="1">The sequence shown here is derived from an EMBL/GenBank/DDBJ whole genome shotgun (WGS) entry which is preliminary data.</text>
</comment>
<sequence>MAGDPLNRNMVYIGMEHCTKLDEHSCNAVELTARLNLRNYAFKAPQEQCKILTPIDCIEPKVIKDEQHDDGAAAAATKDMDLDDYCFLLDSVMDLQKERIKSGCQKILEGIDSMSSVNFDDQQVHSLVMMREIARGVVDDQDRNYRENGLDCLFHEQSIMVLDYFADDCITLEWIQDMMLTLEQALQKMLPSEFCHVIPSILVDKLTEIACSILCKEPNCEKIQESL</sequence>
<dbReference type="Proteomes" id="UP000634136">
    <property type="component" value="Unassembled WGS sequence"/>
</dbReference>
<organism evidence="1 2">
    <name type="scientific">Senna tora</name>
    <dbReference type="NCBI Taxonomy" id="362788"/>
    <lineage>
        <taxon>Eukaryota</taxon>
        <taxon>Viridiplantae</taxon>
        <taxon>Streptophyta</taxon>
        <taxon>Embryophyta</taxon>
        <taxon>Tracheophyta</taxon>
        <taxon>Spermatophyta</taxon>
        <taxon>Magnoliopsida</taxon>
        <taxon>eudicotyledons</taxon>
        <taxon>Gunneridae</taxon>
        <taxon>Pentapetalae</taxon>
        <taxon>rosids</taxon>
        <taxon>fabids</taxon>
        <taxon>Fabales</taxon>
        <taxon>Fabaceae</taxon>
        <taxon>Caesalpinioideae</taxon>
        <taxon>Cassia clade</taxon>
        <taxon>Senna</taxon>
    </lineage>
</organism>